<evidence type="ECO:0000313" key="3">
    <source>
        <dbReference type="Proteomes" id="UP000732399"/>
    </source>
</evidence>
<proteinExistence type="predicted"/>
<evidence type="ECO:0000313" key="2">
    <source>
        <dbReference type="EMBL" id="NJR79713.1"/>
    </source>
</evidence>
<dbReference type="Pfam" id="PF10988">
    <property type="entry name" value="DUF2807"/>
    <property type="match status" value="1"/>
</dbReference>
<name>A0ABX1CSV9_9SPHN</name>
<protein>
    <submittedName>
        <fullName evidence="2">DUF2807 domain-containing protein</fullName>
    </submittedName>
</protein>
<gene>
    <name evidence="2" type="ORF">HBH26_14085</name>
</gene>
<dbReference type="InterPro" id="IPR021255">
    <property type="entry name" value="DUF2807"/>
</dbReference>
<organism evidence="2 3">
    <name type="scientific">Sphingomonas corticis</name>
    <dbReference type="NCBI Taxonomy" id="2722791"/>
    <lineage>
        <taxon>Bacteria</taxon>
        <taxon>Pseudomonadati</taxon>
        <taxon>Pseudomonadota</taxon>
        <taxon>Alphaproteobacteria</taxon>
        <taxon>Sphingomonadales</taxon>
        <taxon>Sphingomonadaceae</taxon>
        <taxon>Sphingomonas</taxon>
    </lineage>
</organism>
<dbReference type="Proteomes" id="UP000732399">
    <property type="component" value="Unassembled WGS sequence"/>
</dbReference>
<dbReference type="Gene3D" id="2.160.20.120">
    <property type="match status" value="1"/>
</dbReference>
<sequence length="232" mass="23092">MRRLIALAVVVTAVPTAAEERTWPVASFDRLRVEGPIDVDVTRGSPTARAAGDRATLTRLSIVREGMTLVVRLAGAPPAGLAAADATLAPVRVALATPRLAAVTHQGTGRVTVARLDGDRVDVAATGGGEVAVAAVETRLLAATIVGGGGATLAGRAARARLTLNGDGAVDAAALVADEASVSLVGAGEIRAAARFAAQVVAGPAEGRVTVTGRARCAVRSTGKAQVRCGAG</sequence>
<dbReference type="EMBL" id="JAAVJH010000009">
    <property type="protein sequence ID" value="NJR79713.1"/>
    <property type="molecule type" value="Genomic_DNA"/>
</dbReference>
<keyword evidence="3" id="KW-1185">Reference proteome</keyword>
<reference evidence="2 3" key="1">
    <citation type="submission" date="2020-03" db="EMBL/GenBank/DDBJ databases">
        <authorList>
            <person name="Wang L."/>
            <person name="He N."/>
            <person name="Li Y."/>
            <person name="Fang Y."/>
            <person name="Zhang F."/>
        </authorList>
    </citation>
    <scope>NUCLEOTIDE SEQUENCE [LARGE SCALE GENOMIC DNA]</scope>
    <source>
        <strain evidence="2 3">36D10-4-7</strain>
    </source>
</reference>
<evidence type="ECO:0000259" key="1">
    <source>
        <dbReference type="Pfam" id="PF10988"/>
    </source>
</evidence>
<feature type="domain" description="Putative auto-transporter adhesin head GIN" evidence="1">
    <location>
        <begin position="28"/>
        <end position="214"/>
    </location>
</feature>
<comment type="caution">
    <text evidence="2">The sequence shown here is derived from an EMBL/GenBank/DDBJ whole genome shotgun (WGS) entry which is preliminary data.</text>
</comment>
<accession>A0ABX1CSV9</accession>
<dbReference type="RefSeq" id="WP_168135263.1">
    <property type="nucleotide sequence ID" value="NZ_JAAVJH010000009.1"/>
</dbReference>